<feature type="region of interest" description="Disordered" evidence="1">
    <location>
        <begin position="104"/>
        <end position="127"/>
    </location>
</feature>
<keyword evidence="3" id="KW-1185">Reference proteome</keyword>
<dbReference type="RefSeq" id="WP_184676774.1">
    <property type="nucleotide sequence ID" value="NZ_JACHGY010000001.1"/>
</dbReference>
<proteinExistence type="predicted"/>
<accession>A0A7X0H4M0</accession>
<protein>
    <submittedName>
        <fullName evidence="2">Uncharacterized protein</fullName>
    </submittedName>
</protein>
<gene>
    <name evidence="2" type="ORF">HNQ40_000994</name>
</gene>
<dbReference type="EMBL" id="JACHGY010000001">
    <property type="protein sequence ID" value="MBB6429188.1"/>
    <property type="molecule type" value="Genomic_DNA"/>
</dbReference>
<dbReference type="AlphaFoldDB" id="A0A7X0H4M0"/>
<evidence type="ECO:0000313" key="3">
    <source>
        <dbReference type="Proteomes" id="UP000541810"/>
    </source>
</evidence>
<sequence>MPEQGRDGRHHDLTDQEHDLLRFLEDRRHRRGARKANALMLAKALKVRVNGSDDSRKKGVRILVRSMRDKGVPISSDFSGYWIAKVPEDFTRYQDMLRRMGLTHLASRSRSRRSSASKEAAGQRSLF</sequence>
<comment type="caution">
    <text evidence="2">The sequence shown here is derived from an EMBL/GenBank/DDBJ whole genome shotgun (WGS) entry which is preliminary data.</text>
</comment>
<organism evidence="2 3">
    <name type="scientific">Algisphaera agarilytica</name>
    <dbReference type="NCBI Taxonomy" id="1385975"/>
    <lineage>
        <taxon>Bacteria</taxon>
        <taxon>Pseudomonadati</taxon>
        <taxon>Planctomycetota</taxon>
        <taxon>Phycisphaerae</taxon>
        <taxon>Phycisphaerales</taxon>
        <taxon>Phycisphaeraceae</taxon>
        <taxon>Algisphaera</taxon>
    </lineage>
</organism>
<reference evidence="2 3" key="1">
    <citation type="submission" date="2020-08" db="EMBL/GenBank/DDBJ databases">
        <title>Genomic Encyclopedia of Type Strains, Phase IV (KMG-IV): sequencing the most valuable type-strain genomes for metagenomic binning, comparative biology and taxonomic classification.</title>
        <authorList>
            <person name="Goeker M."/>
        </authorList>
    </citation>
    <scope>NUCLEOTIDE SEQUENCE [LARGE SCALE GENOMIC DNA]</scope>
    <source>
        <strain evidence="2 3">DSM 103725</strain>
    </source>
</reference>
<evidence type="ECO:0000313" key="2">
    <source>
        <dbReference type="EMBL" id="MBB6429188.1"/>
    </source>
</evidence>
<evidence type="ECO:0000256" key="1">
    <source>
        <dbReference type="SAM" id="MobiDB-lite"/>
    </source>
</evidence>
<name>A0A7X0H4M0_9BACT</name>
<dbReference type="Proteomes" id="UP000541810">
    <property type="component" value="Unassembled WGS sequence"/>
</dbReference>